<dbReference type="Proteomes" id="UP001310890">
    <property type="component" value="Unassembled WGS sequence"/>
</dbReference>
<organism evidence="3 4">
    <name type="scientific">Meristemomyces frigidus</name>
    <dbReference type="NCBI Taxonomy" id="1508187"/>
    <lineage>
        <taxon>Eukaryota</taxon>
        <taxon>Fungi</taxon>
        <taxon>Dikarya</taxon>
        <taxon>Ascomycota</taxon>
        <taxon>Pezizomycotina</taxon>
        <taxon>Dothideomycetes</taxon>
        <taxon>Dothideomycetidae</taxon>
        <taxon>Mycosphaerellales</taxon>
        <taxon>Teratosphaeriaceae</taxon>
        <taxon>Meristemomyces</taxon>
    </lineage>
</organism>
<comment type="caution">
    <text evidence="3">The sequence shown here is derived from an EMBL/GenBank/DDBJ whole genome shotgun (WGS) entry which is preliminary data.</text>
</comment>
<feature type="region of interest" description="Disordered" evidence="1">
    <location>
        <begin position="42"/>
        <end position="62"/>
    </location>
</feature>
<evidence type="ECO:0008006" key="5">
    <source>
        <dbReference type="Google" id="ProtNLM"/>
    </source>
</evidence>
<name>A0AAN7TX30_9PEZI</name>
<evidence type="ECO:0000256" key="1">
    <source>
        <dbReference type="SAM" id="MobiDB-lite"/>
    </source>
</evidence>
<feature type="transmembrane region" description="Helical" evidence="2">
    <location>
        <begin position="6"/>
        <end position="27"/>
    </location>
</feature>
<feature type="compositionally biased region" description="Polar residues" evidence="1">
    <location>
        <begin position="43"/>
        <end position="58"/>
    </location>
</feature>
<sequence length="266" mass="28309">MALSAGASFIIALIIILILTAAGYVLYTHYRARRLGLPPPSLNPFSTNPRSNTTSTLPSYRAPAPAPGGLKGWFETQWSHLRANTRTSSGGAYETNTGYGGGSGGNSSSRRDRRGFGPLDPDEAWDARVDHEAGGYYEENELGGLQGGAGGPYGGSGYGEVGVGGIPVDERGRSRSREREVDRRYEEEMHGCSVAARPTEGKRATHLNPFGDQNEASSLRSVSPRPHGDSGGRGAQQHKKGQASLGSMEGADSSPTERRSMFHEDV</sequence>
<protein>
    <recommendedName>
        <fullName evidence="5">Acid phosphatase-like protein</fullName>
    </recommendedName>
</protein>
<keyword evidence="2" id="KW-0472">Membrane</keyword>
<evidence type="ECO:0000256" key="2">
    <source>
        <dbReference type="SAM" id="Phobius"/>
    </source>
</evidence>
<feature type="compositionally biased region" description="Basic and acidic residues" evidence="1">
    <location>
        <begin position="168"/>
        <end position="190"/>
    </location>
</feature>
<evidence type="ECO:0000313" key="3">
    <source>
        <dbReference type="EMBL" id="KAK5117980.1"/>
    </source>
</evidence>
<feature type="compositionally biased region" description="Polar residues" evidence="1">
    <location>
        <begin position="85"/>
        <end position="97"/>
    </location>
</feature>
<dbReference type="AlphaFoldDB" id="A0AAN7TX30"/>
<feature type="compositionally biased region" description="Basic and acidic residues" evidence="1">
    <location>
        <begin position="255"/>
        <end position="266"/>
    </location>
</feature>
<accession>A0AAN7TX30</accession>
<gene>
    <name evidence="3" type="ORF">LTR62_004024</name>
</gene>
<proteinExistence type="predicted"/>
<keyword evidence="2" id="KW-0812">Transmembrane</keyword>
<feature type="region of interest" description="Disordered" evidence="1">
    <location>
        <begin position="162"/>
        <end position="266"/>
    </location>
</feature>
<keyword evidence="2" id="KW-1133">Transmembrane helix</keyword>
<feature type="region of interest" description="Disordered" evidence="1">
    <location>
        <begin position="85"/>
        <end position="124"/>
    </location>
</feature>
<evidence type="ECO:0000313" key="4">
    <source>
        <dbReference type="Proteomes" id="UP001310890"/>
    </source>
</evidence>
<dbReference type="EMBL" id="JAVRRL010000003">
    <property type="protein sequence ID" value="KAK5117980.1"/>
    <property type="molecule type" value="Genomic_DNA"/>
</dbReference>
<reference evidence="3" key="1">
    <citation type="submission" date="2023-08" db="EMBL/GenBank/DDBJ databases">
        <title>Black Yeasts Isolated from many extreme environments.</title>
        <authorList>
            <person name="Coleine C."/>
            <person name="Stajich J.E."/>
            <person name="Selbmann L."/>
        </authorList>
    </citation>
    <scope>NUCLEOTIDE SEQUENCE</scope>
    <source>
        <strain evidence="3">CCFEE 5401</strain>
    </source>
</reference>